<evidence type="ECO:0000313" key="1">
    <source>
        <dbReference type="EMBL" id="ESA12979.1"/>
    </source>
</evidence>
<dbReference type="EMBL" id="KI284351">
    <property type="protein sequence ID" value="ESA12979.1"/>
    <property type="molecule type" value="Genomic_DNA"/>
</dbReference>
<dbReference type="VEuPathDB" id="FungiDB:RhiirFUN_024362"/>
<feature type="non-terminal residue" evidence="1">
    <location>
        <position position="1"/>
    </location>
</feature>
<dbReference type="HOGENOM" id="CLU_1217287_0_0_1"/>
<organism evidence="1">
    <name type="scientific">Rhizophagus irregularis (strain DAOM 181602 / DAOM 197198 / MUCL 43194)</name>
    <name type="common">Arbuscular mycorrhizal fungus</name>
    <name type="synonym">Glomus intraradices</name>
    <dbReference type="NCBI Taxonomy" id="747089"/>
    <lineage>
        <taxon>Eukaryota</taxon>
        <taxon>Fungi</taxon>
        <taxon>Fungi incertae sedis</taxon>
        <taxon>Mucoromycota</taxon>
        <taxon>Glomeromycotina</taxon>
        <taxon>Glomeromycetes</taxon>
        <taxon>Glomerales</taxon>
        <taxon>Glomeraceae</taxon>
        <taxon>Rhizophagus</taxon>
    </lineage>
</organism>
<dbReference type="AlphaFoldDB" id="U9TXW2"/>
<reference evidence="1" key="1">
    <citation type="submission" date="2013-07" db="EMBL/GenBank/DDBJ databases">
        <title>The genome of an arbuscular mycorrhizal fungus provides insights into the evolution of the oldest plant symbiosis.</title>
        <authorList>
            <consortium name="DOE Joint Genome Institute"/>
            <person name="Tisserant E."/>
            <person name="Malbreil M."/>
            <person name="Kuo A."/>
            <person name="Kohler A."/>
            <person name="Symeonidi A."/>
            <person name="Balestrini R."/>
            <person name="Charron P."/>
            <person name="Duensing N."/>
            <person name="Frei-dit-Frey N."/>
            <person name="Gianinazzi-Pearson V."/>
            <person name="Gilbert B."/>
            <person name="Handa Y."/>
            <person name="Hijri M."/>
            <person name="Kaul R."/>
            <person name="Kawaguchi M."/>
            <person name="Krajinski F."/>
            <person name="Lammers P."/>
            <person name="Lapierre D."/>
            <person name="Masclaux F.G."/>
            <person name="Murat C."/>
            <person name="Morin E."/>
            <person name="Ndikumana S."/>
            <person name="Pagni M."/>
            <person name="Petitpierre D."/>
            <person name="Requena N."/>
            <person name="Rosikiewicz P."/>
            <person name="Riley R."/>
            <person name="Saito K."/>
            <person name="San Clemente H."/>
            <person name="Shapiro H."/>
            <person name="van Tuinen D."/>
            <person name="Becard G."/>
            <person name="Bonfante P."/>
            <person name="Paszkowski U."/>
            <person name="Shachar-Hill Y."/>
            <person name="Young J.P."/>
            <person name="Sanders I.R."/>
            <person name="Henrissat B."/>
            <person name="Rensing S.A."/>
            <person name="Grigoriev I.V."/>
            <person name="Corradi N."/>
            <person name="Roux C."/>
            <person name="Martin F."/>
        </authorList>
    </citation>
    <scope>NUCLEOTIDE SEQUENCE</scope>
    <source>
        <strain evidence="1">DAOM 197198</strain>
    </source>
</reference>
<name>U9TXW2_RHIID</name>
<protein>
    <submittedName>
        <fullName evidence="1">Uncharacterized protein</fullName>
    </submittedName>
</protein>
<gene>
    <name evidence="1" type="ORF">GLOINDRAFT_96091</name>
</gene>
<accession>U9TXW2</accession>
<sequence>RTKSPKIINNSVYFTISYNRLTNAISEISYQGSGRNEPEMGKKDGMTYANEMFDEISRALAIEKGRIFIPYERYQFKRNTREILLRVDIKDTKMPDQPSLSALRKSLDKAVAAGLCGLCVRYYSISSLWKRSNMLLHLQPIFIIRQIYVVQDVVGATITRVINKYDGIFIFILIESAGVLYKTYWQGIRTLLVILSMEKFSYLIKNWFESLVIKYGRVYLRDSRNNIV</sequence>
<proteinExistence type="predicted"/>